<dbReference type="Proteomes" id="UP000252914">
    <property type="component" value="Unassembled WGS sequence"/>
</dbReference>
<dbReference type="PANTHER" id="PTHR13748">
    <property type="entry name" value="COBW-RELATED"/>
    <property type="match status" value="1"/>
</dbReference>
<dbReference type="GO" id="GO:0000166">
    <property type="term" value="F:nucleotide binding"/>
    <property type="evidence" value="ECO:0007669"/>
    <property type="project" value="UniProtKB-KW"/>
</dbReference>
<dbReference type="InterPro" id="IPR051316">
    <property type="entry name" value="Zinc-reg_GTPase_activator"/>
</dbReference>
<feature type="domain" description="CobW C-terminal" evidence="7">
    <location>
        <begin position="245"/>
        <end position="336"/>
    </location>
</feature>
<dbReference type="Pfam" id="PF07683">
    <property type="entry name" value="CobW_C"/>
    <property type="match status" value="1"/>
</dbReference>
<keyword evidence="3" id="KW-0143">Chaperone</keyword>
<evidence type="ECO:0000256" key="4">
    <source>
        <dbReference type="ARBA" id="ARBA00034320"/>
    </source>
</evidence>
<keyword evidence="2" id="KW-0378">Hydrolase</keyword>
<name>A0A367FEW2_9ACTN</name>
<dbReference type="AlphaFoldDB" id="A0A367FEW2"/>
<evidence type="ECO:0000313" key="8">
    <source>
        <dbReference type="EMBL" id="RCG28854.1"/>
    </source>
</evidence>
<sequence length="392" mass="42470">MGGRIPVVVLAGFLGSGKTTLLNHVLRSARGTRIGALVNDFGSIEIDAMAVSGQVDSMVSLGDGCLCCAVDTSDMDEALERLARPAVGMDVVVIEASGLAEPETLIRMLLAGGSPQTVYGGLVEVVDAAEFEAVRARHPELERHVAAADLLVLNKADRVPEERYEALRTELERLAPGRPVVPASFGRVDPQLLFDRVHRPRPPVEQLSFDSLLYGEDEGGGEESCGAQGAHGMHGTHGAHLHAAYEAVEFTAGEPMDPRRFLEFLDSRPEKLYRIKGYVDFGSADPDNLYELHAVGGFLRFAPRRLPRDAERRTELVMIGAGVDAEALRAGLRDCAAGREPLNERALWGVLRYVDRARSEEDDADVHAPEAAEPAEFDETAEEPEGYGIRTP</sequence>
<feature type="region of interest" description="Disordered" evidence="6">
    <location>
        <begin position="359"/>
        <end position="392"/>
    </location>
</feature>
<evidence type="ECO:0000313" key="9">
    <source>
        <dbReference type="Proteomes" id="UP000252914"/>
    </source>
</evidence>
<dbReference type="Gene3D" id="3.40.50.300">
    <property type="entry name" value="P-loop containing nucleotide triphosphate hydrolases"/>
    <property type="match status" value="1"/>
</dbReference>
<dbReference type="PANTHER" id="PTHR13748:SF62">
    <property type="entry name" value="COBW DOMAIN-CONTAINING PROTEIN"/>
    <property type="match status" value="1"/>
</dbReference>
<dbReference type="GO" id="GO:0016787">
    <property type="term" value="F:hydrolase activity"/>
    <property type="evidence" value="ECO:0007669"/>
    <property type="project" value="UniProtKB-KW"/>
</dbReference>
<dbReference type="GO" id="GO:0005737">
    <property type="term" value="C:cytoplasm"/>
    <property type="evidence" value="ECO:0007669"/>
    <property type="project" value="TreeGrafter"/>
</dbReference>
<dbReference type="Gene3D" id="3.30.1220.10">
    <property type="entry name" value="CobW-like, C-terminal domain"/>
    <property type="match status" value="1"/>
</dbReference>
<organism evidence="8 9">
    <name type="scientific">Streptomyces diacarni</name>
    <dbReference type="NCBI Taxonomy" id="2800381"/>
    <lineage>
        <taxon>Bacteria</taxon>
        <taxon>Bacillati</taxon>
        <taxon>Actinomycetota</taxon>
        <taxon>Actinomycetes</taxon>
        <taxon>Kitasatosporales</taxon>
        <taxon>Streptomycetaceae</taxon>
        <taxon>Streptomyces</taxon>
    </lineage>
</organism>
<dbReference type="InterPro" id="IPR011629">
    <property type="entry name" value="CobW-like_C"/>
</dbReference>
<comment type="similarity">
    <text evidence="4">Belongs to the SIMIBI class G3E GTPase family. ZNG1 subfamily.</text>
</comment>
<evidence type="ECO:0000256" key="5">
    <source>
        <dbReference type="ARBA" id="ARBA00049117"/>
    </source>
</evidence>
<evidence type="ECO:0000256" key="6">
    <source>
        <dbReference type="SAM" id="MobiDB-lite"/>
    </source>
</evidence>
<keyword evidence="1" id="KW-0547">Nucleotide-binding</keyword>
<protein>
    <submittedName>
        <fullName evidence="8">GTP-binding protein</fullName>
    </submittedName>
</protein>
<evidence type="ECO:0000256" key="1">
    <source>
        <dbReference type="ARBA" id="ARBA00022741"/>
    </source>
</evidence>
<comment type="catalytic activity">
    <reaction evidence="5">
        <text>GTP + H2O = GDP + phosphate + H(+)</text>
        <dbReference type="Rhea" id="RHEA:19669"/>
        <dbReference type="ChEBI" id="CHEBI:15377"/>
        <dbReference type="ChEBI" id="CHEBI:15378"/>
        <dbReference type="ChEBI" id="CHEBI:37565"/>
        <dbReference type="ChEBI" id="CHEBI:43474"/>
        <dbReference type="ChEBI" id="CHEBI:58189"/>
    </reaction>
    <physiologicalReaction direction="left-to-right" evidence="5">
        <dbReference type="Rhea" id="RHEA:19670"/>
    </physiologicalReaction>
</comment>
<accession>A0A367FEW2</accession>
<dbReference type="InterPro" id="IPR036627">
    <property type="entry name" value="CobW-likC_sf"/>
</dbReference>
<dbReference type="RefSeq" id="WP_114020038.1">
    <property type="nucleotide sequence ID" value="NZ_QOIN01000024.1"/>
</dbReference>
<feature type="compositionally biased region" description="Acidic residues" evidence="6">
    <location>
        <begin position="373"/>
        <end position="385"/>
    </location>
</feature>
<dbReference type="SMART" id="SM00833">
    <property type="entry name" value="CobW_C"/>
    <property type="match status" value="1"/>
</dbReference>
<dbReference type="InterPro" id="IPR027417">
    <property type="entry name" value="P-loop_NTPase"/>
</dbReference>
<gene>
    <name evidence="8" type="ORF">DTL70_01640</name>
</gene>
<dbReference type="SUPFAM" id="SSF52540">
    <property type="entry name" value="P-loop containing nucleoside triphosphate hydrolases"/>
    <property type="match status" value="1"/>
</dbReference>
<dbReference type="InterPro" id="IPR003495">
    <property type="entry name" value="CobW/HypB/UreG_nucleotide-bd"/>
</dbReference>
<dbReference type="EMBL" id="QOIN01000024">
    <property type="protein sequence ID" value="RCG28854.1"/>
    <property type="molecule type" value="Genomic_DNA"/>
</dbReference>
<dbReference type="SUPFAM" id="SSF90002">
    <property type="entry name" value="Hypothetical protein YjiA, C-terminal domain"/>
    <property type="match status" value="1"/>
</dbReference>
<reference evidence="8 9" key="1">
    <citation type="submission" date="2018-06" db="EMBL/GenBank/DDBJ databases">
        <title>Streptomyces reniochalinae sp. nov. and Streptomyces diacarnus sp. nov. from marine sponges.</title>
        <authorList>
            <person name="Li L."/>
        </authorList>
    </citation>
    <scope>NUCLEOTIDE SEQUENCE [LARGE SCALE GENOMIC DNA]</scope>
    <source>
        <strain evidence="8 9">LHW51701</strain>
    </source>
</reference>
<evidence type="ECO:0000256" key="2">
    <source>
        <dbReference type="ARBA" id="ARBA00022801"/>
    </source>
</evidence>
<comment type="caution">
    <text evidence="8">The sequence shown here is derived from an EMBL/GenBank/DDBJ whole genome shotgun (WGS) entry which is preliminary data.</text>
</comment>
<keyword evidence="9" id="KW-1185">Reference proteome</keyword>
<dbReference type="Pfam" id="PF02492">
    <property type="entry name" value="cobW"/>
    <property type="match status" value="1"/>
</dbReference>
<evidence type="ECO:0000259" key="7">
    <source>
        <dbReference type="SMART" id="SM00833"/>
    </source>
</evidence>
<evidence type="ECO:0000256" key="3">
    <source>
        <dbReference type="ARBA" id="ARBA00023186"/>
    </source>
</evidence>
<dbReference type="CDD" id="cd03112">
    <property type="entry name" value="CobW-like"/>
    <property type="match status" value="1"/>
</dbReference>
<proteinExistence type="inferred from homology"/>
<feature type="compositionally biased region" description="Basic and acidic residues" evidence="6">
    <location>
        <begin position="359"/>
        <end position="370"/>
    </location>
</feature>